<dbReference type="AlphaFoldDB" id="D3QA53"/>
<dbReference type="EMBL" id="CP001778">
    <property type="protein sequence ID" value="ADD40765.1"/>
    <property type="molecule type" value="Genomic_DNA"/>
</dbReference>
<dbReference type="Gene3D" id="3.30.750.24">
    <property type="entry name" value="STAS domain"/>
    <property type="match status" value="1"/>
</dbReference>
<keyword evidence="5" id="KW-1185">Reference proteome</keyword>
<sequence>MRHEADKAVVTLAGEIDIGTAPRLTAAVEGALESNPVRVELDMSGVTFCDSQGLGTLVVLNRAATRSRSVLVLAELTDFLDRLLHVTGLHQAFTIQNDDAADADGTGDAATS</sequence>
<proteinExistence type="inferred from homology"/>
<accession>D3QA53</accession>
<dbReference type="GO" id="GO:0043856">
    <property type="term" value="F:anti-sigma factor antagonist activity"/>
    <property type="evidence" value="ECO:0007669"/>
    <property type="project" value="InterPro"/>
</dbReference>
<comment type="similarity">
    <text evidence="1 2">Belongs to the anti-sigma-factor antagonist family.</text>
</comment>
<dbReference type="eggNOG" id="COG1366">
    <property type="taxonomic scope" value="Bacteria"/>
</dbReference>
<evidence type="ECO:0000313" key="5">
    <source>
        <dbReference type="Proteomes" id="UP000000844"/>
    </source>
</evidence>
<dbReference type="SUPFAM" id="SSF52091">
    <property type="entry name" value="SpoIIaa-like"/>
    <property type="match status" value="1"/>
</dbReference>
<organism evidence="4 5">
    <name type="scientific">Stackebrandtia nassauensis (strain DSM 44728 / CIP 108903 / NRRL B-16338 / NBRC 102104 / LLR-40K-21)</name>
    <dbReference type="NCBI Taxonomy" id="446470"/>
    <lineage>
        <taxon>Bacteria</taxon>
        <taxon>Bacillati</taxon>
        <taxon>Actinomycetota</taxon>
        <taxon>Actinomycetes</taxon>
        <taxon>Glycomycetales</taxon>
        <taxon>Glycomycetaceae</taxon>
        <taxon>Stackebrandtia</taxon>
    </lineage>
</organism>
<evidence type="ECO:0000256" key="1">
    <source>
        <dbReference type="ARBA" id="ARBA00009013"/>
    </source>
</evidence>
<reference evidence="4 5" key="1">
    <citation type="journal article" date="2009" name="Stand. Genomic Sci.">
        <title>Complete genome sequence of Stackebrandtia nassauensis type strain (LLR-40K-21).</title>
        <authorList>
            <person name="Munk C."/>
            <person name="Lapidus A."/>
            <person name="Copeland A."/>
            <person name="Jando M."/>
            <person name="Mayilraj S."/>
            <person name="Glavina Del Rio T."/>
            <person name="Nolan M."/>
            <person name="Chen F."/>
            <person name="Lucas S."/>
            <person name="Tice H."/>
            <person name="Cheng J.F."/>
            <person name="Han C."/>
            <person name="Detter J.C."/>
            <person name="Bruce D."/>
            <person name="Goodwin L."/>
            <person name="Chain P."/>
            <person name="Pitluck S."/>
            <person name="Goker M."/>
            <person name="Ovchinikova G."/>
            <person name="Pati A."/>
            <person name="Ivanova N."/>
            <person name="Mavromatis K."/>
            <person name="Chen A."/>
            <person name="Palaniappan K."/>
            <person name="Land M."/>
            <person name="Hauser L."/>
            <person name="Chang Y.J."/>
            <person name="Jeffries C.D."/>
            <person name="Bristow J."/>
            <person name="Eisen J.A."/>
            <person name="Markowitz V."/>
            <person name="Hugenholtz P."/>
            <person name="Kyrpides N.C."/>
            <person name="Klenk H.P."/>
        </authorList>
    </citation>
    <scope>NUCLEOTIDE SEQUENCE [LARGE SCALE GENOMIC DNA]</scope>
    <source>
        <strain evidence="5">DSM 44728 / CIP 108903 / NRRL B-16338 / NBRC 102104 / LLR-40K-21</strain>
    </source>
</reference>
<dbReference type="NCBIfam" id="TIGR00377">
    <property type="entry name" value="ant_ant_sig"/>
    <property type="match status" value="1"/>
</dbReference>
<evidence type="ECO:0000256" key="2">
    <source>
        <dbReference type="RuleBase" id="RU003749"/>
    </source>
</evidence>
<dbReference type="PANTHER" id="PTHR33495">
    <property type="entry name" value="ANTI-SIGMA FACTOR ANTAGONIST TM_1081-RELATED-RELATED"/>
    <property type="match status" value="1"/>
</dbReference>
<dbReference type="PROSITE" id="PS50801">
    <property type="entry name" value="STAS"/>
    <property type="match status" value="1"/>
</dbReference>
<dbReference type="InterPro" id="IPR003658">
    <property type="entry name" value="Anti-sigma_ant"/>
</dbReference>
<dbReference type="Proteomes" id="UP000000844">
    <property type="component" value="Chromosome"/>
</dbReference>
<protein>
    <recommendedName>
        <fullName evidence="2">Anti-sigma factor antagonist</fullName>
    </recommendedName>
</protein>
<dbReference type="InterPro" id="IPR036513">
    <property type="entry name" value="STAS_dom_sf"/>
</dbReference>
<dbReference type="InterPro" id="IPR058548">
    <property type="entry name" value="MlaB-like_STAS"/>
</dbReference>
<feature type="domain" description="STAS" evidence="3">
    <location>
        <begin position="1"/>
        <end position="89"/>
    </location>
</feature>
<dbReference type="Pfam" id="PF13466">
    <property type="entry name" value="STAS_2"/>
    <property type="match status" value="1"/>
</dbReference>
<evidence type="ECO:0000313" key="4">
    <source>
        <dbReference type="EMBL" id="ADD40765.1"/>
    </source>
</evidence>
<evidence type="ECO:0000259" key="3">
    <source>
        <dbReference type="PROSITE" id="PS50801"/>
    </source>
</evidence>
<dbReference type="InterPro" id="IPR002645">
    <property type="entry name" value="STAS_dom"/>
</dbReference>
<dbReference type="KEGG" id="sna:Snas_1055"/>
<dbReference type="HOGENOM" id="CLU_115403_3_4_11"/>
<dbReference type="CDD" id="cd07043">
    <property type="entry name" value="STAS_anti-anti-sigma_factors"/>
    <property type="match status" value="1"/>
</dbReference>
<name>D3QA53_STANL</name>
<gene>
    <name evidence="4" type="ordered locus">Snas_1055</name>
</gene>
<dbReference type="STRING" id="446470.Snas_1055"/>